<gene>
    <name evidence="1" type="ORF">Fifi44_00041</name>
</gene>
<name>A0AAE9C0G1_9CAUD</name>
<accession>A0AAE9C0G1</accession>
<reference evidence="1 2" key="1">
    <citation type="submission" date="2021-09" db="EMBL/GenBank/DDBJ databases">
        <title>Complete genome sequence of Fifi44.</title>
        <authorList>
            <person name="Kim S.G."/>
            <person name="Park J."/>
            <person name="Roh E."/>
        </authorList>
    </citation>
    <scope>NUCLEOTIDE SEQUENCE [LARGE SCALE GENOMIC DNA]</scope>
</reference>
<sequence length="82" mass="9170">MAKLIYALYDAQEMTLVQFSADATILAKDAVAAYLTEKVISKTVEEDWAKDFLTAISNSKDVPELLVVLESYDFKLAIMPIH</sequence>
<dbReference type="Proteomes" id="UP000827644">
    <property type="component" value="Segment"/>
</dbReference>
<keyword evidence="2" id="KW-1185">Reference proteome</keyword>
<evidence type="ECO:0000313" key="1">
    <source>
        <dbReference type="EMBL" id="UCR74910.1"/>
    </source>
</evidence>
<proteinExistence type="predicted"/>
<dbReference type="EMBL" id="OK073976">
    <property type="protein sequence ID" value="UCR74910.1"/>
    <property type="molecule type" value="Genomic_DNA"/>
</dbReference>
<organism evidence="1 2">
    <name type="scientific">Erwinia phage Fifi44</name>
    <dbReference type="NCBI Taxonomy" id="2876597"/>
    <lineage>
        <taxon>Viruses</taxon>
        <taxon>Duplodnaviria</taxon>
        <taxon>Heunggongvirae</taxon>
        <taxon>Uroviricota</taxon>
        <taxon>Caudoviricetes</taxon>
        <taxon>Chaseviridae</taxon>
        <taxon>Cleopatravirinae</taxon>
        <taxon>Fifivirus</taxon>
        <taxon>Fifivirus fifi44</taxon>
    </lineage>
</organism>
<evidence type="ECO:0000313" key="2">
    <source>
        <dbReference type="Proteomes" id="UP000827644"/>
    </source>
</evidence>
<protein>
    <submittedName>
        <fullName evidence="1">Uncharacterized protein</fullName>
    </submittedName>
</protein>